<gene>
    <name evidence="1" type="ORF">SmB9_26630</name>
</gene>
<evidence type="ECO:0000313" key="1">
    <source>
        <dbReference type="EMBL" id="BBE35005.1"/>
    </source>
</evidence>
<reference evidence="1 2" key="1">
    <citation type="submission" date="2018-06" db="EMBL/GenBank/DDBJ databases">
        <title>Complete Genome Sequence of the Microcystin-Degrading Bacterium Sphingosinicella microcystinivorans Strain B-9.</title>
        <authorList>
            <person name="Jin H."/>
            <person name="Nishizawa T."/>
            <person name="Guo Y."/>
            <person name="Nishizawa A."/>
            <person name="Park H."/>
            <person name="Kato H."/>
            <person name="Tsuji K."/>
            <person name="Harada K."/>
        </authorList>
    </citation>
    <scope>NUCLEOTIDE SEQUENCE [LARGE SCALE GENOMIC DNA]</scope>
    <source>
        <strain evidence="1 2">B9</strain>
    </source>
</reference>
<dbReference type="EMBL" id="AP018711">
    <property type="protein sequence ID" value="BBE35005.1"/>
    <property type="molecule type" value="Genomic_DNA"/>
</dbReference>
<dbReference type="RefSeq" id="WP_126494784.1">
    <property type="nucleotide sequence ID" value="NZ_AP018711.1"/>
</dbReference>
<dbReference type="InterPro" id="IPR010260">
    <property type="entry name" value="AlpA"/>
</dbReference>
<evidence type="ECO:0008006" key="3">
    <source>
        <dbReference type="Google" id="ProtNLM"/>
    </source>
</evidence>
<dbReference type="Pfam" id="PF05930">
    <property type="entry name" value="Phage_AlpA"/>
    <property type="match status" value="1"/>
</dbReference>
<name>A0AAD1G1S4_SPHMI</name>
<protein>
    <recommendedName>
        <fullName evidence="3">AlpA family transcriptional regulator</fullName>
    </recommendedName>
</protein>
<dbReference type="Proteomes" id="UP000275727">
    <property type="component" value="Chromosome"/>
</dbReference>
<dbReference type="AlphaFoldDB" id="A0AAD1G1S4"/>
<dbReference type="KEGG" id="smic:SmB9_26630"/>
<accession>A0AAD1G1S4</accession>
<organism evidence="1 2">
    <name type="scientific">Sphingosinicella microcystinivorans</name>
    <dbReference type="NCBI Taxonomy" id="335406"/>
    <lineage>
        <taxon>Bacteria</taxon>
        <taxon>Pseudomonadati</taxon>
        <taxon>Pseudomonadota</taxon>
        <taxon>Alphaproteobacteria</taxon>
        <taxon>Sphingomonadales</taxon>
        <taxon>Sphingosinicellaceae</taxon>
        <taxon>Sphingosinicella</taxon>
    </lineage>
</organism>
<dbReference type="Gene3D" id="1.10.238.160">
    <property type="match status" value="1"/>
</dbReference>
<proteinExistence type="predicted"/>
<sequence length="60" mass="6686">MPQLTDRFVGIRDVSRRISLSRTTIARSVKAGSFPAPVRFSATCVGWYESEIDAWIAGVR</sequence>
<evidence type="ECO:0000313" key="2">
    <source>
        <dbReference type="Proteomes" id="UP000275727"/>
    </source>
</evidence>